<dbReference type="Pfam" id="PF04264">
    <property type="entry name" value="YceI"/>
    <property type="match status" value="1"/>
</dbReference>
<dbReference type="EMBL" id="JBHUDG010000003">
    <property type="protein sequence ID" value="MFD1628798.1"/>
    <property type="molecule type" value="Genomic_DNA"/>
</dbReference>
<comment type="caution">
    <text evidence="2">The sequence shown here is derived from an EMBL/GenBank/DDBJ whole genome shotgun (WGS) entry which is preliminary data.</text>
</comment>
<gene>
    <name evidence="2" type="ORF">ACFSAH_02860</name>
</gene>
<dbReference type="Proteomes" id="UP001597118">
    <property type="component" value="Unassembled WGS sequence"/>
</dbReference>
<sequence>MYTTRITTMALVLTMLLNACKENKESHASYYTVNSEKSSIQWKGSAPTHYHIGTFNIEGDISTEKEMITNGEFTIPISSIINTDLPEGPNQELISHLTGPDFFNLALHPYAKFKITKVTPLTPDDLSNYNITGDFTLIGQTHELSFPAKIELSDDSLKTTASFTFNRLKWGMESFNNPNEKLYILPNIEITLDIHSSKKD</sequence>
<evidence type="ECO:0000313" key="3">
    <source>
        <dbReference type="Proteomes" id="UP001597118"/>
    </source>
</evidence>
<evidence type="ECO:0000313" key="2">
    <source>
        <dbReference type="EMBL" id="MFD1628798.1"/>
    </source>
</evidence>
<dbReference type="SMART" id="SM00867">
    <property type="entry name" value="YceI"/>
    <property type="match status" value="1"/>
</dbReference>
<accession>A0ABW4I7T8</accession>
<dbReference type="SUPFAM" id="SSF101874">
    <property type="entry name" value="YceI-like"/>
    <property type="match status" value="1"/>
</dbReference>
<dbReference type="PANTHER" id="PTHR34406">
    <property type="entry name" value="PROTEIN YCEI"/>
    <property type="match status" value="1"/>
</dbReference>
<dbReference type="Gene3D" id="2.40.128.110">
    <property type="entry name" value="Lipid/polyisoprenoid-binding, YceI-like"/>
    <property type="match status" value="1"/>
</dbReference>
<dbReference type="PANTHER" id="PTHR34406:SF1">
    <property type="entry name" value="PROTEIN YCEI"/>
    <property type="match status" value="1"/>
</dbReference>
<proteinExistence type="predicted"/>
<keyword evidence="3" id="KW-1185">Reference proteome</keyword>
<name>A0ABW4I7T8_9SPHI</name>
<organism evidence="2 3">
    <name type="scientific">Pseudopedobacter beijingensis</name>
    <dbReference type="NCBI Taxonomy" id="1207056"/>
    <lineage>
        <taxon>Bacteria</taxon>
        <taxon>Pseudomonadati</taxon>
        <taxon>Bacteroidota</taxon>
        <taxon>Sphingobacteriia</taxon>
        <taxon>Sphingobacteriales</taxon>
        <taxon>Sphingobacteriaceae</taxon>
        <taxon>Pseudopedobacter</taxon>
    </lineage>
</organism>
<reference evidence="3" key="1">
    <citation type="journal article" date="2019" name="Int. J. Syst. Evol. Microbiol.">
        <title>The Global Catalogue of Microorganisms (GCM) 10K type strain sequencing project: providing services to taxonomists for standard genome sequencing and annotation.</title>
        <authorList>
            <consortium name="The Broad Institute Genomics Platform"/>
            <consortium name="The Broad Institute Genome Sequencing Center for Infectious Disease"/>
            <person name="Wu L."/>
            <person name="Ma J."/>
        </authorList>
    </citation>
    <scope>NUCLEOTIDE SEQUENCE [LARGE SCALE GENOMIC DNA]</scope>
    <source>
        <strain evidence="3">CCUG 53762</strain>
    </source>
</reference>
<dbReference type="InterPro" id="IPR007372">
    <property type="entry name" value="Lipid/polyisoprenoid-bd_YceI"/>
</dbReference>
<dbReference type="InterPro" id="IPR036761">
    <property type="entry name" value="TTHA0802/YceI-like_sf"/>
</dbReference>
<dbReference type="RefSeq" id="WP_379661183.1">
    <property type="nucleotide sequence ID" value="NZ_JBHUDG010000003.1"/>
</dbReference>
<feature type="domain" description="Lipid/polyisoprenoid-binding YceI-like" evidence="1">
    <location>
        <begin position="30"/>
        <end position="197"/>
    </location>
</feature>
<evidence type="ECO:0000259" key="1">
    <source>
        <dbReference type="SMART" id="SM00867"/>
    </source>
</evidence>
<protein>
    <submittedName>
        <fullName evidence="2">YceI family protein</fullName>
    </submittedName>
</protein>